<protein>
    <submittedName>
        <fullName evidence="1">Uncharacterized protein</fullName>
    </submittedName>
</protein>
<name>A0A504YFV4_FASGI</name>
<evidence type="ECO:0000313" key="1">
    <source>
        <dbReference type="EMBL" id="TPP60033.1"/>
    </source>
</evidence>
<gene>
    <name evidence="1" type="ORF">FGIG_12301</name>
</gene>
<dbReference type="EMBL" id="SUNJ01009930">
    <property type="protein sequence ID" value="TPP60033.1"/>
    <property type="molecule type" value="Genomic_DNA"/>
</dbReference>
<dbReference type="AlphaFoldDB" id="A0A504YFV4"/>
<comment type="caution">
    <text evidence="1">The sequence shown here is derived from an EMBL/GenBank/DDBJ whole genome shotgun (WGS) entry which is preliminary data.</text>
</comment>
<proteinExistence type="predicted"/>
<dbReference type="Proteomes" id="UP000316759">
    <property type="component" value="Unassembled WGS sequence"/>
</dbReference>
<evidence type="ECO:0000313" key="2">
    <source>
        <dbReference type="Proteomes" id="UP000316759"/>
    </source>
</evidence>
<keyword evidence="2" id="KW-1185">Reference proteome</keyword>
<dbReference type="OrthoDB" id="7431418at2759"/>
<sequence length="108" mass="12527">MFMNVHYLTRIVSDVRHHGGLDEFSALPFESHLYQIKTMIKGKRRITSQLFRCSESRTSAKWVILDDNPKLDMEKRKPILDSYTLTTTSPDNLVLVNGLPALIKFFEI</sequence>
<reference evidence="1 2" key="1">
    <citation type="submission" date="2019-04" db="EMBL/GenBank/DDBJ databases">
        <title>Annotation for the trematode Fasciola gigantica.</title>
        <authorList>
            <person name="Choi Y.-J."/>
        </authorList>
    </citation>
    <scope>NUCLEOTIDE SEQUENCE [LARGE SCALE GENOMIC DNA]</scope>
    <source>
        <strain evidence="1">Uganda_cow_1</strain>
    </source>
</reference>
<organism evidence="1 2">
    <name type="scientific">Fasciola gigantica</name>
    <name type="common">Giant liver fluke</name>
    <dbReference type="NCBI Taxonomy" id="46835"/>
    <lineage>
        <taxon>Eukaryota</taxon>
        <taxon>Metazoa</taxon>
        <taxon>Spiralia</taxon>
        <taxon>Lophotrochozoa</taxon>
        <taxon>Platyhelminthes</taxon>
        <taxon>Trematoda</taxon>
        <taxon>Digenea</taxon>
        <taxon>Plagiorchiida</taxon>
        <taxon>Echinostomata</taxon>
        <taxon>Echinostomatoidea</taxon>
        <taxon>Fasciolidae</taxon>
        <taxon>Fasciola</taxon>
    </lineage>
</organism>
<accession>A0A504YFV4</accession>